<gene>
    <name evidence="6" type="primary">vapC</name>
    <name evidence="8" type="ORF">LRS13_07635</name>
</gene>
<evidence type="ECO:0000313" key="8">
    <source>
        <dbReference type="EMBL" id="UUY05383.1"/>
    </source>
</evidence>
<dbReference type="Proteomes" id="UP001058860">
    <property type="component" value="Chromosome"/>
</dbReference>
<keyword evidence="5 6" id="KW-0460">Magnesium</keyword>
<dbReference type="Gene3D" id="3.40.50.1010">
    <property type="entry name" value="5'-nuclease"/>
    <property type="match status" value="1"/>
</dbReference>
<name>A0ABY5PL14_9ACTN</name>
<proteinExistence type="inferred from homology"/>
<keyword evidence="4 6" id="KW-0378">Hydrolase</keyword>
<keyword evidence="2 6" id="KW-0540">Nuclease</keyword>
<reference evidence="9" key="1">
    <citation type="submission" date="2021-11" db="EMBL/GenBank/DDBJ databases">
        <title>Cultivation dependent microbiological survey of springs from the worlds oldest radium mine currently devoted to the extraction of radon-saturated water.</title>
        <authorList>
            <person name="Kapinusova G."/>
            <person name="Smrhova T."/>
            <person name="Strejcek M."/>
            <person name="Suman J."/>
            <person name="Jani K."/>
            <person name="Pajer P."/>
            <person name="Uhlik O."/>
        </authorList>
    </citation>
    <scope>NUCLEOTIDE SEQUENCE [LARGE SCALE GENOMIC DNA]</scope>
    <source>
        <strain evidence="9">J379</strain>
    </source>
</reference>
<dbReference type="CDD" id="cd09873">
    <property type="entry name" value="PIN_Pae0151-like"/>
    <property type="match status" value="1"/>
</dbReference>
<protein>
    <recommendedName>
        <fullName evidence="6">Ribonuclease VapC</fullName>
        <shortName evidence="6">RNase VapC</shortName>
        <ecNumber evidence="6">3.1.-.-</ecNumber>
    </recommendedName>
    <alternativeName>
        <fullName evidence="6">Toxin VapC</fullName>
    </alternativeName>
</protein>
<dbReference type="EMBL" id="CP088295">
    <property type="protein sequence ID" value="UUY05383.1"/>
    <property type="molecule type" value="Genomic_DNA"/>
</dbReference>
<evidence type="ECO:0000256" key="2">
    <source>
        <dbReference type="ARBA" id="ARBA00022722"/>
    </source>
</evidence>
<dbReference type="InterPro" id="IPR022907">
    <property type="entry name" value="VapC_family"/>
</dbReference>
<sequence length="131" mass="14009">MLVVDTSAVLAALAGGAPPTLLARLAEDSDLHAPHLLDTEILHALRRLVRTGAITEDKAADIRSDVADLAIVRYPHEPLSDRVWELRTNLTAYDATFVALAEALAVPLVTCDGALARAPGHNAVVELHTHR</sequence>
<evidence type="ECO:0000256" key="6">
    <source>
        <dbReference type="HAMAP-Rule" id="MF_00265"/>
    </source>
</evidence>
<dbReference type="EC" id="3.1.-.-" evidence="6"/>
<dbReference type="InterPro" id="IPR029060">
    <property type="entry name" value="PIN-like_dom_sf"/>
</dbReference>
<evidence type="ECO:0000313" key="9">
    <source>
        <dbReference type="Proteomes" id="UP001058860"/>
    </source>
</evidence>
<dbReference type="PANTHER" id="PTHR35901:SF1">
    <property type="entry name" value="EXONUCLEASE VAPC9"/>
    <property type="match status" value="1"/>
</dbReference>
<dbReference type="InterPro" id="IPR044153">
    <property type="entry name" value="PIN_Pae0151-like"/>
</dbReference>
<comment type="cofactor">
    <cofactor evidence="6">
        <name>Mg(2+)</name>
        <dbReference type="ChEBI" id="CHEBI:18420"/>
    </cofactor>
</comment>
<keyword evidence="9" id="KW-1185">Reference proteome</keyword>
<evidence type="ECO:0000259" key="7">
    <source>
        <dbReference type="Pfam" id="PF01850"/>
    </source>
</evidence>
<accession>A0ABY5PL14</accession>
<evidence type="ECO:0000256" key="1">
    <source>
        <dbReference type="ARBA" id="ARBA00022649"/>
    </source>
</evidence>
<comment type="function">
    <text evidence="6">Toxic component of a toxin-antitoxin (TA) system. An RNase.</text>
</comment>
<dbReference type="SUPFAM" id="SSF88723">
    <property type="entry name" value="PIN domain-like"/>
    <property type="match status" value="1"/>
</dbReference>
<organism evidence="8 9">
    <name type="scientific">Svornostia abyssi</name>
    <dbReference type="NCBI Taxonomy" id="2898438"/>
    <lineage>
        <taxon>Bacteria</taxon>
        <taxon>Bacillati</taxon>
        <taxon>Actinomycetota</taxon>
        <taxon>Thermoleophilia</taxon>
        <taxon>Solirubrobacterales</taxon>
        <taxon>Baekduiaceae</taxon>
        <taxon>Svornostia</taxon>
    </lineage>
</organism>
<evidence type="ECO:0000256" key="3">
    <source>
        <dbReference type="ARBA" id="ARBA00022723"/>
    </source>
</evidence>
<evidence type="ECO:0000256" key="5">
    <source>
        <dbReference type="ARBA" id="ARBA00022842"/>
    </source>
</evidence>
<feature type="binding site" evidence="6">
    <location>
        <position position="94"/>
    </location>
    <ligand>
        <name>Mg(2+)</name>
        <dbReference type="ChEBI" id="CHEBI:18420"/>
    </ligand>
</feature>
<dbReference type="RefSeq" id="WP_353865844.1">
    <property type="nucleotide sequence ID" value="NZ_CP088295.1"/>
</dbReference>
<dbReference type="InterPro" id="IPR002716">
    <property type="entry name" value="PIN_dom"/>
</dbReference>
<feature type="domain" description="PIN" evidence="7">
    <location>
        <begin position="3"/>
        <end position="119"/>
    </location>
</feature>
<feature type="binding site" evidence="6">
    <location>
        <position position="5"/>
    </location>
    <ligand>
        <name>Mg(2+)</name>
        <dbReference type="ChEBI" id="CHEBI:18420"/>
    </ligand>
</feature>
<keyword evidence="3 6" id="KW-0479">Metal-binding</keyword>
<comment type="similarity">
    <text evidence="6">Belongs to the PINc/VapC protein family.</text>
</comment>
<dbReference type="Pfam" id="PF01850">
    <property type="entry name" value="PIN"/>
    <property type="match status" value="1"/>
</dbReference>
<dbReference type="InterPro" id="IPR051619">
    <property type="entry name" value="TypeII_TA_RNase_PINc/VapC"/>
</dbReference>
<keyword evidence="6" id="KW-0800">Toxin</keyword>
<dbReference type="PANTHER" id="PTHR35901">
    <property type="entry name" value="RIBONUCLEASE VAPC3"/>
    <property type="match status" value="1"/>
</dbReference>
<evidence type="ECO:0000256" key="4">
    <source>
        <dbReference type="ARBA" id="ARBA00022801"/>
    </source>
</evidence>
<keyword evidence="1 6" id="KW-1277">Toxin-antitoxin system</keyword>
<dbReference type="HAMAP" id="MF_00265">
    <property type="entry name" value="VapC_Nob1"/>
    <property type="match status" value="1"/>
</dbReference>